<proteinExistence type="predicted"/>
<feature type="domain" description="Putative glutamine amidotransferase" evidence="1">
    <location>
        <begin position="6"/>
        <end position="252"/>
    </location>
</feature>
<reference evidence="2" key="1">
    <citation type="journal article" date="2014" name="Front. Microbiol.">
        <title>High frequency of phylogenetically diverse reductive dehalogenase-homologous genes in deep subseafloor sedimentary metagenomes.</title>
        <authorList>
            <person name="Kawai M."/>
            <person name="Futagami T."/>
            <person name="Toyoda A."/>
            <person name="Takaki Y."/>
            <person name="Nishi S."/>
            <person name="Hori S."/>
            <person name="Arai W."/>
            <person name="Tsubouchi T."/>
            <person name="Morono Y."/>
            <person name="Uchiyama I."/>
            <person name="Ito T."/>
            <person name="Fujiyama A."/>
            <person name="Inagaki F."/>
            <person name="Takami H."/>
        </authorList>
    </citation>
    <scope>NUCLEOTIDE SEQUENCE</scope>
    <source>
        <strain evidence="2">Expedition CK06-06</strain>
    </source>
</reference>
<dbReference type="EMBL" id="BART01021866">
    <property type="protein sequence ID" value="GAH04534.1"/>
    <property type="molecule type" value="Genomic_DNA"/>
</dbReference>
<accession>X1DHQ2</accession>
<protein>
    <recommendedName>
        <fullName evidence="1">Putative glutamine amidotransferase domain-containing protein</fullName>
    </recommendedName>
</protein>
<gene>
    <name evidence="2" type="ORF">S01H4_40203</name>
</gene>
<organism evidence="2">
    <name type="scientific">marine sediment metagenome</name>
    <dbReference type="NCBI Taxonomy" id="412755"/>
    <lineage>
        <taxon>unclassified sequences</taxon>
        <taxon>metagenomes</taxon>
        <taxon>ecological metagenomes</taxon>
    </lineage>
</organism>
<dbReference type="InterPro" id="IPR029062">
    <property type="entry name" value="Class_I_gatase-like"/>
</dbReference>
<evidence type="ECO:0000313" key="2">
    <source>
        <dbReference type="EMBL" id="GAH04534.1"/>
    </source>
</evidence>
<dbReference type="InterPro" id="IPR010768">
    <property type="entry name" value="GATase1-like"/>
</dbReference>
<sequence length="256" mass="29230">MNKKIKILFAGEAITTQTIIYKGWDSLHLANYSEHGGYFLNALKSDKNMEVDYVPTYRVAEEFPWTLKELSKYDVIAISDIGSKTFLISKRTMTGVKTPNRLKLLKDYVNNGGSFIMWGGYLSFTGYHGYAHYKETPVEEILPVKCLDMDDTVEVPEGFLPKILLKNHPILNGMPDKWEGWFLSYNKLIPKEGSTIITNISEDNNDPFLVVWDYGKGRTVASAVDCAHHGASPAFLNWEYTKNYFRNIVKWCSKSL</sequence>
<dbReference type="Pfam" id="PF07090">
    <property type="entry name" value="GATase1_like"/>
    <property type="match status" value="1"/>
</dbReference>
<dbReference type="PANTHER" id="PTHR37947:SF1">
    <property type="entry name" value="BLL2462 PROTEIN"/>
    <property type="match status" value="1"/>
</dbReference>
<comment type="caution">
    <text evidence="2">The sequence shown here is derived from an EMBL/GenBank/DDBJ whole genome shotgun (WGS) entry which is preliminary data.</text>
</comment>
<dbReference type="SUPFAM" id="SSF52317">
    <property type="entry name" value="Class I glutamine amidotransferase-like"/>
    <property type="match status" value="1"/>
</dbReference>
<dbReference type="PANTHER" id="PTHR37947">
    <property type="entry name" value="BLL2462 PROTEIN"/>
    <property type="match status" value="1"/>
</dbReference>
<evidence type="ECO:0000259" key="1">
    <source>
        <dbReference type="Pfam" id="PF07090"/>
    </source>
</evidence>
<dbReference type="CDD" id="cd03143">
    <property type="entry name" value="A4_beta-galactosidase_middle_domain"/>
    <property type="match status" value="1"/>
</dbReference>
<dbReference type="Gene3D" id="3.40.50.880">
    <property type="match status" value="1"/>
</dbReference>
<name>X1DHQ2_9ZZZZ</name>
<dbReference type="AlphaFoldDB" id="X1DHQ2"/>